<sequence>MAKVKIATIWLEGCAGCHMSFLDIDEAIIELAKVVEFSRSPITDIKEFVPVDVGIVEGGVGNTEEEEVLKELRAHCKILMAWGDCACFGGVCAMRNTFDKEEVLRRGYIETESTSKGKIPCPPGVPALLDQVKPANHVVKVDCYVPGCPPEAGAILYALKELLAGRIPVLPSDMMRF</sequence>
<evidence type="ECO:0000256" key="1">
    <source>
        <dbReference type="ARBA" id="ARBA00023002"/>
    </source>
</evidence>
<feature type="non-terminal residue" evidence="3">
    <location>
        <position position="177"/>
    </location>
</feature>
<name>X1NZX4_9ZZZZ</name>
<gene>
    <name evidence="3" type="ORF">S06H3_31776</name>
</gene>
<dbReference type="GO" id="GO:0051536">
    <property type="term" value="F:iron-sulfur cluster binding"/>
    <property type="evidence" value="ECO:0007669"/>
    <property type="project" value="InterPro"/>
</dbReference>
<dbReference type="PANTHER" id="PTHR42845:SF1">
    <property type="entry name" value="HYDROGENASE SMALL SUBUNIT"/>
    <property type="match status" value="1"/>
</dbReference>
<comment type="caution">
    <text evidence="3">The sequence shown here is derived from an EMBL/GenBank/DDBJ whole genome shotgun (WGS) entry which is preliminary data.</text>
</comment>
<evidence type="ECO:0000259" key="2">
    <source>
        <dbReference type="Pfam" id="PF01058"/>
    </source>
</evidence>
<dbReference type="SUPFAM" id="SSF56770">
    <property type="entry name" value="HydA/Nqo6-like"/>
    <property type="match status" value="1"/>
</dbReference>
<proteinExistence type="predicted"/>
<dbReference type="Pfam" id="PF01058">
    <property type="entry name" value="Oxidored_q6"/>
    <property type="match status" value="1"/>
</dbReference>
<dbReference type="PANTHER" id="PTHR42845">
    <property type="entry name" value="COENZYME F420-REDUCING HYDROGENASE, GAMMA SUBUNIT"/>
    <property type="match status" value="1"/>
</dbReference>
<dbReference type="EMBL" id="BARV01018835">
    <property type="protein sequence ID" value="GAI24204.1"/>
    <property type="molecule type" value="Genomic_DNA"/>
</dbReference>
<keyword evidence="1" id="KW-0560">Oxidoreductase</keyword>
<reference evidence="3" key="1">
    <citation type="journal article" date="2014" name="Front. Microbiol.">
        <title>High frequency of phylogenetically diverse reductive dehalogenase-homologous genes in deep subseafloor sedimentary metagenomes.</title>
        <authorList>
            <person name="Kawai M."/>
            <person name="Futagami T."/>
            <person name="Toyoda A."/>
            <person name="Takaki Y."/>
            <person name="Nishi S."/>
            <person name="Hori S."/>
            <person name="Arai W."/>
            <person name="Tsubouchi T."/>
            <person name="Morono Y."/>
            <person name="Uchiyama I."/>
            <person name="Ito T."/>
            <person name="Fujiyama A."/>
            <person name="Inagaki F."/>
            <person name="Takami H."/>
        </authorList>
    </citation>
    <scope>NUCLEOTIDE SEQUENCE</scope>
    <source>
        <strain evidence="3">Expedition CK06-06</strain>
    </source>
</reference>
<accession>X1NZX4</accession>
<dbReference type="AlphaFoldDB" id="X1NZX4"/>
<dbReference type="GO" id="GO:0016491">
    <property type="term" value="F:oxidoreductase activity"/>
    <property type="evidence" value="ECO:0007669"/>
    <property type="project" value="UniProtKB-KW"/>
</dbReference>
<dbReference type="InterPro" id="IPR051349">
    <property type="entry name" value="Hydrogenase_assoc-protein"/>
</dbReference>
<protein>
    <recommendedName>
        <fullName evidence="2">NADH:ubiquinone oxidoreductase-like 20kDa subunit domain-containing protein</fullName>
    </recommendedName>
</protein>
<evidence type="ECO:0000313" key="3">
    <source>
        <dbReference type="EMBL" id="GAI24204.1"/>
    </source>
</evidence>
<dbReference type="InterPro" id="IPR037024">
    <property type="entry name" value="NiFe_Hase_small_N_sf"/>
</dbReference>
<dbReference type="InterPro" id="IPR006137">
    <property type="entry name" value="NADH_UbQ_OxRdtase-like_20kDa"/>
</dbReference>
<feature type="domain" description="NADH:ubiquinone oxidoreductase-like 20kDa subunit" evidence="2">
    <location>
        <begin position="14"/>
        <end position="161"/>
    </location>
</feature>
<dbReference type="Gene3D" id="3.40.50.700">
    <property type="entry name" value="NADH:ubiquinone oxidoreductase-like, 20kDa subunit"/>
    <property type="match status" value="1"/>
</dbReference>
<organism evidence="3">
    <name type="scientific">marine sediment metagenome</name>
    <dbReference type="NCBI Taxonomy" id="412755"/>
    <lineage>
        <taxon>unclassified sequences</taxon>
        <taxon>metagenomes</taxon>
        <taxon>ecological metagenomes</taxon>
    </lineage>
</organism>